<organism evidence="1 2">
    <name type="scientific">Larkinella punicea</name>
    <dbReference type="NCBI Taxonomy" id="2315727"/>
    <lineage>
        <taxon>Bacteria</taxon>
        <taxon>Pseudomonadati</taxon>
        <taxon>Bacteroidota</taxon>
        <taxon>Cytophagia</taxon>
        <taxon>Cytophagales</taxon>
        <taxon>Spirosomataceae</taxon>
        <taxon>Larkinella</taxon>
    </lineage>
</organism>
<proteinExistence type="predicted"/>
<sequence>MFFYYVNVMLPNVQSDILRIRTTAARKGAQLGHRKSAYDEGLPVRRHLKDTLSHWNQAYKSLDKNELLTSKPYVNLPKLRTLPEVDKWIVIFFGDRQKSHFQF</sequence>
<gene>
    <name evidence="1" type="ORF">DUE52_03040</name>
</gene>
<name>A0A368JU92_9BACT</name>
<reference evidence="1 2" key="1">
    <citation type="submission" date="2018-07" db="EMBL/GenBank/DDBJ databases">
        <title>Genome analysis of Larkinella rosea.</title>
        <authorList>
            <person name="Zhou Z."/>
            <person name="Wang G."/>
        </authorList>
    </citation>
    <scope>NUCLEOTIDE SEQUENCE [LARGE SCALE GENOMIC DNA]</scope>
    <source>
        <strain evidence="2">zzj9</strain>
    </source>
</reference>
<comment type="caution">
    <text evidence="1">The sequence shown here is derived from an EMBL/GenBank/DDBJ whole genome shotgun (WGS) entry which is preliminary data.</text>
</comment>
<protein>
    <submittedName>
        <fullName evidence="1">Uncharacterized protein</fullName>
    </submittedName>
</protein>
<dbReference type="AlphaFoldDB" id="A0A368JU92"/>
<dbReference type="EMBL" id="QOWE01000002">
    <property type="protein sequence ID" value="RCR71239.1"/>
    <property type="molecule type" value="Genomic_DNA"/>
</dbReference>
<keyword evidence="2" id="KW-1185">Reference proteome</keyword>
<evidence type="ECO:0000313" key="2">
    <source>
        <dbReference type="Proteomes" id="UP000253383"/>
    </source>
</evidence>
<accession>A0A368JU92</accession>
<evidence type="ECO:0000313" key="1">
    <source>
        <dbReference type="EMBL" id="RCR71239.1"/>
    </source>
</evidence>
<dbReference type="Proteomes" id="UP000253383">
    <property type="component" value="Unassembled WGS sequence"/>
</dbReference>